<keyword evidence="2" id="KW-0812">Transmembrane</keyword>
<gene>
    <name evidence="3" type="ORF">BECKFW1821C_GA0114237_100961</name>
</gene>
<feature type="transmembrane region" description="Helical" evidence="2">
    <location>
        <begin position="149"/>
        <end position="168"/>
    </location>
</feature>
<dbReference type="PANTHER" id="PTHR14136:SF17">
    <property type="entry name" value="BTB_POZ DOMAIN-CONTAINING PROTEIN KCTD9"/>
    <property type="match status" value="1"/>
</dbReference>
<feature type="transmembrane region" description="Helical" evidence="2">
    <location>
        <begin position="55"/>
        <end position="78"/>
    </location>
</feature>
<feature type="transmembrane region" description="Helical" evidence="2">
    <location>
        <begin position="201"/>
        <end position="225"/>
    </location>
</feature>
<keyword evidence="1" id="KW-0175">Coiled coil</keyword>
<reference evidence="3" key="1">
    <citation type="submission" date="2019-02" db="EMBL/GenBank/DDBJ databases">
        <authorList>
            <person name="Gruber-Vodicka R. H."/>
            <person name="Seah K. B. B."/>
        </authorList>
    </citation>
    <scope>NUCLEOTIDE SEQUENCE</scope>
    <source>
        <strain evidence="3">BECK_BZ131</strain>
    </source>
</reference>
<proteinExistence type="predicted"/>
<feature type="coiled-coil region" evidence="1">
    <location>
        <begin position="613"/>
        <end position="647"/>
    </location>
</feature>
<dbReference type="InterPro" id="IPR001646">
    <property type="entry name" value="5peptide_repeat"/>
</dbReference>
<evidence type="ECO:0000313" key="3">
    <source>
        <dbReference type="EMBL" id="VFJ66427.1"/>
    </source>
</evidence>
<feature type="transmembrane region" description="Helical" evidence="2">
    <location>
        <begin position="98"/>
        <end position="118"/>
    </location>
</feature>
<feature type="transmembrane region" description="Helical" evidence="2">
    <location>
        <begin position="125"/>
        <end position="143"/>
    </location>
</feature>
<organism evidence="3">
    <name type="scientific">Candidatus Kentrum sp. FW</name>
    <dbReference type="NCBI Taxonomy" id="2126338"/>
    <lineage>
        <taxon>Bacteria</taxon>
        <taxon>Pseudomonadati</taxon>
        <taxon>Pseudomonadota</taxon>
        <taxon>Gammaproteobacteria</taxon>
        <taxon>Candidatus Kentrum</taxon>
    </lineage>
</organism>
<dbReference type="InterPro" id="IPR051082">
    <property type="entry name" value="Pentapeptide-BTB/POZ_domain"/>
</dbReference>
<keyword evidence="2" id="KW-0472">Membrane</keyword>
<protein>
    <submittedName>
        <fullName evidence="3">Pentapeptide repeat-containing protein</fullName>
    </submittedName>
</protein>
<sequence length="714" mass="78257">MTSNDSPRQNLRGRNFRDQSLRGARFTGADLRGARFQKSDLTDADFSDARLGRTIWVALAAVFLGLTVGFLAGMLNIFTGFLLAKIFEELFSQSGTLLIAWTAGSALVIAVIMLFFLYLSGARGLFAASGIVIIVSGTVAGIMAETWTVTIPVVVAVAVAVAVAWAVAWVVAAAVAVAMAVAVAVAVSVVIAMAVAEAWAVAWSIALASAVAGAILFLPAVYTAWRVHRDDSLFYSAVQLRRWFESLGGTNFRDANLTGAQFRRANLEYVRFIGVKTLKRTNFQDAKRLQFADTRSTLLESPEARALLTSGEGAGKSYKGINLSGAFLAGAKLANSDFTDADLNDADLSGADLQGTRLVRTQLIGADLTGTQLTKACIESWNIDKSTILQDIDCEHVYLEVNNLKSRQPPSGQFKPGEFSLLFQQVTETIDFIVESRLELAALLAAIRKLQEEGAEGLEVQGVERRGDAAVVRVAALPDLDRAKIECTLREKELEQKLMEADYRTREFKTEYRMEKEQKGADELDVQRMPTPSGLNRAEIHEYILREKKLEQKLLEANYRAREFEVKYRMEKEHGERRVADVQDMFRTLPLGIHIEQIDASGGTLNLGTLPLRERLLAVAEAQVQDKEELTEQLTRLAEGLEDLKDVSQKQTQLNAALVKAVERAAEDARNHPSLLKDTLAGLESAARVFAHTSPEVYRTITEIASVLGRVLGG</sequence>
<dbReference type="Pfam" id="PF00805">
    <property type="entry name" value="Pentapeptide"/>
    <property type="match status" value="3"/>
</dbReference>
<evidence type="ECO:0000256" key="1">
    <source>
        <dbReference type="SAM" id="Coils"/>
    </source>
</evidence>
<evidence type="ECO:0000256" key="2">
    <source>
        <dbReference type="SAM" id="Phobius"/>
    </source>
</evidence>
<dbReference type="PANTHER" id="PTHR14136">
    <property type="entry name" value="BTB_POZ DOMAIN-CONTAINING PROTEIN KCTD9"/>
    <property type="match status" value="1"/>
</dbReference>
<feature type="transmembrane region" description="Helical" evidence="2">
    <location>
        <begin position="175"/>
        <end position="195"/>
    </location>
</feature>
<keyword evidence="2" id="KW-1133">Transmembrane helix</keyword>
<dbReference type="AlphaFoldDB" id="A0A450TGV6"/>
<dbReference type="Gene3D" id="2.160.20.80">
    <property type="entry name" value="E3 ubiquitin-protein ligase SopA"/>
    <property type="match status" value="3"/>
</dbReference>
<accession>A0A450TGV6</accession>
<dbReference type="EMBL" id="CAADFE010000009">
    <property type="protein sequence ID" value="VFJ66427.1"/>
    <property type="molecule type" value="Genomic_DNA"/>
</dbReference>
<dbReference type="SUPFAM" id="SSF141571">
    <property type="entry name" value="Pentapeptide repeat-like"/>
    <property type="match status" value="1"/>
</dbReference>
<name>A0A450TGV6_9GAMM</name>